<dbReference type="Pfam" id="PF03592">
    <property type="entry name" value="Terminase_2"/>
    <property type="match status" value="1"/>
</dbReference>
<accession>A0A2S0L4Q7</accession>
<keyword evidence="4" id="KW-1185">Reference proteome</keyword>
<dbReference type="OrthoDB" id="7358785at2"/>
<dbReference type="Proteomes" id="UP000237883">
    <property type="component" value="Chromosome"/>
</dbReference>
<dbReference type="PANTHER" id="PTHR41328:SF2">
    <property type="entry name" value="TERMINASE SMALL SUBUNIT"/>
    <property type="match status" value="1"/>
</dbReference>
<proteinExistence type="predicted"/>
<name>A0A2S0L4Q7_9FIRM</name>
<protein>
    <submittedName>
        <fullName evidence="3">Terminase small subunit</fullName>
    </submittedName>
</protein>
<dbReference type="KEGG" id="mdv:C5Q96_05185"/>
<evidence type="ECO:0000256" key="2">
    <source>
        <dbReference type="ARBA" id="ARBA00023219"/>
    </source>
</evidence>
<dbReference type="RefSeq" id="WP_106057344.1">
    <property type="nucleotide sequence ID" value="NZ_CP027228.1"/>
</dbReference>
<evidence type="ECO:0000256" key="1">
    <source>
        <dbReference type="ARBA" id="ARBA00022612"/>
    </source>
</evidence>
<dbReference type="PANTHER" id="PTHR41328">
    <property type="entry name" value="TERMINASE SMALL SUBUNIT-RELATED"/>
    <property type="match status" value="1"/>
</dbReference>
<dbReference type="Gene3D" id="1.10.10.1400">
    <property type="entry name" value="Terminase, small subunit, N-terminal DNA-binding domain, HTH motif"/>
    <property type="match status" value="1"/>
</dbReference>
<dbReference type="InterPro" id="IPR005335">
    <property type="entry name" value="Terminase_ssu"/>
</dbReference>
<dbReference type="EMBL" id="CP027228">
    <property type="protein sequence ID" value="AVM48271.1"/>
    <property type="molecule type" value="Genomic_DNA"/>
</dbReference>
<sequence>MTNKQKRFIEEYLIDFNATQSAIRAGYSVDTAYQSGAENLKKPQIKSKIEKALAERSRRTGITQDRVIQELARIAFVNFNDIVDENGEIKTDASADDLACVESYKVENGDSINGSSSKREVKLASKMKALELLGKHLGMFSDKFDVNMNLPVIISGEDELEE</sequence>
<dbReference type="GO" id="GO:0051276">
    <property type="term" value="P:chromosome organization"/>
    <property type="evidence" value="ECO:0007669"/>
    <property type="project" value="InterPro"/>
</dbReference>
<keyword evidence="1" id="KW-1188">Viral release from host cell</keyword>
<dbReference type="InterPro" id="IPR038713">
    <property type="entry name" value="Terminase_Gp1_N_sf"/>
</dbReference>
<keyword evidence="2" id="KW-0231">Viral genome packaging</keyword>
<dbReference type="InterPro" id="IPR052404">
    <property type="entry name" value="SPP1-like_terminase"/>
</dbReference>
<evidence type="ECO:0000313" key="3">
    <source>
        <dbReference type="EMBL" id="AVM48271.1"/>
    </source>
</evidence>
<evidence type="ECO:0000313" key="4">
    <source>
        <dbReference type="Proteomes" id="UP000237883"/>
    </source>
</evidence>
<dbReference type="GeneID" id="78391653"/>
<dbReference type="AlphaFoldDB" id="A0A2S0L4Q7"/>
<organism evidence="3 4">
    <name type="scientific">Mogibacterium diversum</name>
    <dbReference type="NCBI Taxonomy" id="114527"/>
    <lineage>
        <taxon>Bacteria</taxon>
        <taxon>Bacillati</taxon>
        <taxon>Bacillota</taxon>
        <taxon>Clostridia</taxon>
        <taxon>Peptostreptococcales</taxon>
        <taxon>Anaerovoracaceae</taxon>
        <taxon>Mogibacterium</taxon>
    </lineage>
</organism>
<reference evidence="4" key="1">
    <citation type="submission" date="2018-02" db="EMBL/GenBank/DDBJ databases">
        <authorList>
            <person name="Holder M.E."/>
            <person name="Ajami N.J."/>
            <person name="Petrosino J.F."/>
        </authorList>
    </citation>
    <scope>NUCLEOTIDE SEQUENCE [LARGE SCALE GENOMIC DNA]</scope>
    <source>
        <strain evidence="4">CCUG 47132</strain>
    </source>
</reference>
<gene>
    <name evidence="3" type="ORF">C5Q96_05185</name>
</gene>